<dbReference type="InterPro" id="IPR036397">
    <property type="entry name" value="RNaseH_sf"/>
</dbReference>
<sequence length="145" mass="16694">MGHPQANRQAENFNRTLLHGLKTRLHQVRSSWVDELPSVLWSYRTTSRSAIQETPFSLTYGFKAMVPSEFLILSPRMAAFATEINEKERRVDLDLTDEKRDAAAAWVTRTFWLVTIMPELSTFSSAREFWLCEKARLADLSLKAS</sequence>
<dbReference type="Gene3D" id="3.30.420.10">
    <property type="entry name" value="Ribonuclease H-like superfamily/Ribonuclease H"/>
    <property type="match status" value="1"/>
</dbReference>
<dbReference type="AlphaFoldDB" id="A0A6P6UZS7"/>
<dbReference type="InterPro" id="IPR012337">
    <property type="entry name" value="RNaseH-like_sf"/>
</dbReference>
<dbReference type="Proteomes" id="UP001652660">
    <property type="component" value="Chromosome 11c"/>
</dbReference>
<dbReference type="GeneID" id="113715985"/>
<dbReference type="PANTHER" id="PTHR48475:SF2">
    <property type="entry name" value="RIBONUCLEASE H"/>
    <property type="match status" value="1"/>
</dbReference>
<dbReference type="RefSeq" id="XP_027096088.1">
    <property type="nucleotide sequence ID" value="XM_027240287.1"/>
</dbReference>
<evidence type="ECO:0000313" key="1">
    <source>
        <dbReference type="Proteomes" id="UP001652660"/>
    </source>
</evidence>
<dbReference type="GO" id="GO:0003676">
    <property type="term" value="F:nucleic acid binding"/>
    <property type="evidence" value="ECO:0007669"/>
    <property type="project" value="InterPro"/>
</dbReference>
<reference evidence="2" key="2">
    <citation type="submission" date="2025-08" db="UniProtKB">
        <authorList>
            <consortium name="RefSeq"/>
        </authorList>
    </citation>
    <scope>IDENTIFICATION</scope>
    <source>
        <tissue evidence="2">Leaves</tissue>
    </source>
</reference>
<evidence type="ECO:0008006" key="3">
    <source>
        <dbReference type="Google" id="ProtNLM"/>
    </source>
</evidence>
<keyword evidence="1" id="KW-1185">Reference proteome</keyword>
<dbReference type="OrthoDB" id="1739513at2759"/>
<proteinExistence type="predicted"/>
<accession>A0A6P6UZS7</accession>
<name>A0A6P6UZS7_COFAR</name>
<organism evidence="1 2">
    <name type="scientific">Coffea arabica</name>
    <name type="common">Arabian coffee</name>
    <dbReference type="NCBI Taxonomy" id="13443"/>
    <lineage>
        <taxon>Eukaryota</taxon>
        <taxon>Viridiplantae</taxon>
        <taxon>Streptophyta</taxon>
        <taxon>Embryophyta</taxon>
        <taxon>Tracheophyta</taxon>
        <taxon>Spermatophyta</taxon>
        <taxon>Magnoliopsida</taxon>
        <taxon>eudicotyledons</taxon>
        <taxon>Gunneridae</taxon>
        <taxon>Pentapetalae</taxon>
        <taxon>asterids</taxon>
        <taxon>lamiids</taxon>
        <taxon>Gentianales</taxon>
        <taxon>Rubiaceae</taxon>
        <taxon>Ixoroideae</taxon>
        <taxon>Gardenieae complex</taxon>
        <taxon>Bertiereae - Coffeeae clade</taxon>
        <taxon>Coffeeae</taxon>
        <taxon>Coffea</taxon>
    </lineage>
</organism>
<dbReference type="SUPFAM" id="SSF53098">
    <property type="entry name" value="Ribonuclease H-like"/>
    <property type="match status" value="1"/>
</dbReference>
<dbReference type="PANTHER" id="PTHR48475">
    <property type="entry name" value="RIBONUCLEASE H"/>
    <property type="match status" value="1"/>
</dbReference>
<gene>
    <name evidence="2" type="primary">LOC113715985</name>
</gene>
<reference evidence="1" key="1">
    <citation type="journal article" date="2025" name="Foods">
        <title>Unveiling the Microbial Signatures of Arabica Coffee Cherries: Insights into Ripeness Specific Diversity, Functional Traits, and Implications for Quality and Safety.</title>
        <authorList>
            <consortium name="RefSeq"/>
            <person name="Tenea G.N."/>
            <person name="Cifuentes V."/>
            <person name="Reyes P."/>
            <person name="Cevallos-Vallejos M."/>
        </authorList>
    </citation>
    <scope>NUCLEOTIDE SEQUENCE [LARGE SCALE GENOMIC DNA]</scope>
</reference>
<protein>
    <recommendedName>
        <fullName evidence="3">Integrase catalytic domain-containing protein</fullName>
    </recommendedName>
</protein>
<evidence type="ECO:0000313" key="2">
    <source>
        <dbReference type="RefSeq" id="XP_027096088.1"/>
    </source>
</evidence>